<dbReference type="RefSeq" id="WP_332867192.1">
    <property type="nucleotide sequence ID" value="NZ_JBAFSM010000057.1"/>
</dbReference>
<dbReference type="CDD" id="cd00130">
    <property type="entry name" value="PAS"/>
    <property type="match status" value="4"/>
</dbReference>
<dbReference type="AlphaFoldDB" id="A0AAW9QPL0"/>
<dbReference type="InterPro" id="IPR003594">
    <property type="entry name" value="HATPase_dom"/>
</dbReference>
<dbReference type="SUPFAM" id="SSF55785">
    <property type="entry name" value="PYP-like sensor domain (PAS domain)"/>
    <property type="match status" value="4"/>
</dbReference>
<keyword evidence="6" id="KW-0902">Two-component regulatory system</keyword>
<evidence type="ECO:0000259" key="9">
    <source>
        <dbReference type="PROSITE" id="PS50109"/>
    </source>
</evidence>
<reference evidence="13 14" key="1">
    <citation type="submission" date="2024-01" db="EMBL/GenBank/DDBJ databases">
        <title>Genomic insights into the taxonomy and metabolism of the cyanobacterium Pannus brasiliensis CCIBt3594.</title>
        <authorList>
            <person name="Machado M."/>
            <person name="Botero N.B."/>
            <person name="Andreote A.P.D."/>
            <person name="Feitosa A.M.T."/>
            <person name="Popin R."/>
            <person name="Sivonen K."/>
            <person name="Fiore M.F."/>
        </authorList>
    </citation>
    <scope>NUCLEOTIDE SEQUENCE [LARGE SCALE GENOMIC DNA]</scope>
    <source>
        <strain evidence="13 14">CCIBt3594</strain>
    </source>
</reference>
<feature type="domain" description="PAC" evidence="12">
    <location>
        <begin position="652"/>
        <end position="704"/>
    </location>
</feature>
<feature type="domain" description="PAS" evidence="11">
    <location>
        <begin position="181"/>
        <end position="250"/>
    </location>
</feature>
<comment type="caution">
    <text evidence="7">Lacks conserved residue(s) required for the propagation of feature annotation.</text>
</comment>
<feature type="coiled-coil region" evidence="8">
    <location>
        <begin position="695"/>
        <end position="729"/>
    </location>
</feature>
<dbReference type="InterPro" id="IPR011006">
    <property type="entry name" value="CheY-like_superfamily"/>
</dbReference>
<dbReference type="CDD" id="cd00075">
    <property type="entry name" value="HATPase"/>
    <property type="match status" value="1"/>
</dbReference>
<dbReference type="NCBIfam" id="TIGR00229">
    <property type="entry name" value="sensory_box"/>
    <property type="match status" value="4"/>
</dbReference>
<evidence type="ECO:0000259" key="10">
    <source>
        <dbReference type="PROSITE" id="PS50110"/>
    </source>
</evidence>
<dbReference type="Pfam" id="PF00512">
    <property type="entry name" value="HisKA"/>
    <property type="match status" value="1"/>
</dbReference>
<dbReference type="PRINTS" id="PR00344">
    <property type="entry name" value="BCTRLSENSOR"/>
</dbReference>
<dbReference type="Gene3D" id="1.10.287.130">
    <property type="match status" value="1"/>
</dbReference>
<dbReference type="InterPro" id="IPR000014">
    <property type="entry name" value="PAS"/>
</dbReference>
<dbReference type="EC" id="2.7.13.3" evidence="2"/>
<sequence>MSRLPLFDDRATELLFASDGASPFTVLIVETRLEDRRTIDGDSRSIFSEETAIRVAATAREGLELYRSLHSNIVLLGYRVPDPAAGEFLETLAGEDLDRPSPIVLLTEREDEPIVPAALKAGAIDYLVKNRLAPETLRSAIARALARGRSDRSPSRDDNEPNGCRRVEEELRRSRETLREQRSEIESIYRTAPVGLCSHDLELRFVRVNERLAEINGLPVSEHIGRTPSELLPELGERVERVCRQVIRSGEPLQNLAIEGTTPSRPGAPRHWLASYYPSRDGNGRVSGVNVVVQEMTEREDLKRTEEQLQESQRILDALMESIPEGIAIAEAPDGTIRRVSRYGQRLTGRSPESLEGIPVERYLERWDLLRPDGSRPNDGDLPLVRALRRGEVTFGEEWILRRPDNPPVRVSCNAAPILDRHGQVTGGIVAWRDITERKAIEERLRESERFLKEINEAAPNLLYIFDLVERRNVYIGPQIFPLLGFSIEAIRSSSSWVLTELFHPDDLPRIEEHHDRIRGAREDGIFTIEYRMRHADGGWRWLTSRDTIFARDERGNPVQILGSAIDITERKLAEERSRESEEKLSPFIRHAPAAMAMFDRQMRYLAHSQRWLEDCQLSGNVIGRSHYEVFPDLPESWRQVHRNCLADAVERSGGERFERADGSIYWVKWESRPWFDAAGSIGGIVIFSENITDRVRAELRLERQADELRALNAALERTAAELIERNRELDRFVYTVSHDLKAPLRAIANLAGWLTDDLGGRLEGDNLHHLELLGERVSRMVSLIDGLLAYSRVGRGEIRSEMVNTRELLDEAIDSLAPPASFAVSIPPDMPVFVTKRLLLSQVFANLIGNALKYGDRPDGRIEIRARRREGYYEFSVSDNGPGIAPEDRERVFDLFQTLGGKSAGTGIGLAIVKKIVESEGGDISVESELGNGATFRFTWPAE</sequence>
<dbReference type="SMART" id="SM00091">
    <property type="entry name" value="PAS"/>
    <property type="match status" value="3"/>
</dbReference>
<dbReference type="SUPFAM" id="SSF52172">
    <property type="entry name" value="CheY-like"/>
    <property type="match status" value="1"/>
</dbReference>
<keyword evidence="3" id="KW-0597">Phosphoprotein</keyword>
<dbReference type="SUPFAM" id="SSF47384">
    <property type="entry name" value="Homodimeric domain of signal transducing histidine kinase"/>
    <property type="match status" value="1"/>
</dbReference>
<evidence type="ECO:0000313" key="14">
    <source>
        <dbReference type="Proteomes" id="UP001328733"/>
    </source>
</evidence>
<protein>
    <recommendedName>
        <fullName evidence="2">histidine kinase</fullName>
        <ecNumber evidence="2">2.7.13.3</ecNumber>
    </recommendedName>
</protein>
<keyword evidence="5" id="KW-0418">Kinase</keyword>
<keyword evidence="8" id="KW-0175">Coiled coil</keyword>
<evidence type="ECO:0000256" key="4">
    <source>
        <dbReference type="ARBA" id="ARBA00022679"/>
    </source>
</evidence>
<dbReference type="Gene3D" id="3.30.450.20">
    <property type="entry name" value="PAS domain"/>
    <property type="match status" value="4"/>
</dbReference>
<evidence type="ECO:0000259" key="12">
    <source>
        <dbReference type="PROSITE" id="PS50113"/>
    </source>
</evidence>
<dbReference type="Gene3D" id="3.40.50.2300">
    <property type="match status" value="1"/>
</dbReference>
<feature type="coiled-coil region" evidence="8">
    <location>
        <begin position="292"/>
        <end position="322"/>
    </location>
</feature>
<dbReference type="InterPro" id="IPR036890">
    <property type="entry name" value="HATPase_C_sf"/>
</dbReference>
<evidence type="ECO:0000256" key="6">
    <source>
        <dbReference type="ARBA" id="ARBA00023012"/>
    </source>
</evidence>
<dbReference type="InterPro" id="IPR003661">
    <property type="entry name" value="HisK_dim/P_dom"/>
</dbReference>
<dbReference type="InterPro" id="IPR001789">
    <property type="entry name" value="Sig_transdc_resp-reg_receiver"/>
</dbReference>
<dbReference type="PROSITE" id="PS50113">
    <property type="entry name" value="PAC"/>
    <property type="match status" value="3"/>
</dbReference>
<accession>A0AAW9QPL0</accession>
<dbReference type="InterPro" id="IPR004358">
    <property type="entry name" value="Sig_transdc_His_kin-like_C"/>
</dbReference>
<evidence type="ECO:0000313" key="13">
    <source>
        <dbReference type="EMBL" id="MEG3439712.1"/>
    </source>
</evidence>
<dbReference type="PANTHER" id="PTHR43304">
    <property type="entry name" value="PHYTOCHROME-LIKE PROTEIN CPH1"/>
    <property type="match status" value="1"/>
</dbReference>
<dbReference type="CDD" id="cd00082">
    <property type="entry name" value="HisKA"/>
    <property type="match status" value="1"/>
</dbReference>
<evidence type="ECO:0000256" key="7">
    <source>
        <dbReference type="PROSITE-ProRule" id="PRU00169"/>
    </source>
</evidence>
<evidence type="ECO:0000256" key="3">
    <source>
        <dbReference type="ARBA" id="ARBA00022553"/>
    </source>
</evidence>
<dbReference type="Pfam" id="PF08447">
    <property type="entry name" value="PAS_3"/>
    <property type="match status" value="1"/>
</dbReference>
<name>A0AAW9QPL0_9CHRO</name>
<dbReference type="Pfam" id="PF08448">
    <property type="entry name" value="PAS_4"/>
    <property type="match status" value="2"/>
</dbReference>
<keyword evidence="4" id="KW-0808">Transferase</keyword>
<dbReference type="SMART" id="SM00086">
    <property type="entry name" value="PAC"/>
    <property type="match status" value="3"/>
</dbReference>
<dbReference type="InterPro" id="IPR005467">
    <property type="entry name" value="His_kinase_dom"/>
</dbReference>
<dbReference type="Gene3D" id="3.30.565.10">
    <property type="entry name" value="Histidine kinase-like ATPase, C-terminal domain"/>
    <property type="match status" value="1"/>
</dbReference>
<keyword evidence="14" id="KW-1185">Reference proteome</keyword>
<dbReference type="GO" id="GO:0000155">
    <property type="term" value="F:phosphorelay sensor kinase activity"/>
    <property type="evidence" value="ECO:0007669"/>
    <property type="project" value="InterPro"/>
</dbReference>
<dbReference type="InterPro" id="IPR013656">
    <property type="entry name" value="PAS_4"/>
</dbReference>
<proteinExistence type="predicted"/>
<evidence type="ECO:0000256" key="2">
    <source>
        <dbReference type="ARBA" id="ARBA00012438"/>
    </source>
</evidence>
<dbReference type="InterPro" id="IPR000700">
    <property type="entry name" value="PAS-assoc_C"/>
</dbReference>
<feature type="domain" description="PAC" evidence="12">
    <location>
        <begin position="395"/>
        <end position="447"/>
    </location>
</feature>
<dbReference type="SMART" id="SM00387">
    <property type="entry name" value="HATPase_c"/>
    <property type="match status" value="1"/>
</dbReference>
<comment type="catalytic activity">
    <reaction evidence="1">
        <text>ATP + protein L-histidine = ADP + protein N-phospho-L-histidine.</text>
        <dbReference type="EC" id="2.7.13.3"/>
    </reaction>
</comment>
<dbReference type="Pfam" id="PF02518">
    <property type="entry name" value="HATPase_c"/>
    <property type="match status" value="1"/>
</dbReference>
<comment type="caution">
    <text evidence="13">The sequence shown here is derived from an EMBL/GenBank/DDBJ whole genome shotgun (WGS) entry which is preliminary data.</text>
</comment>
<evidence type="ECO:0000259" key="11">
    <source>
        <dbReference type="PROSITE" id="PS50112"/>
    </source>
</evidence>
<dbReference type="SMART" id="SM00448">
    <property type="entry name" value="REC"/>
    <property type="match status" value="1"/>
</dbReference>
<dbReference type="InterPro" id="IPR001610">
    <property type="entry name" value="PAC"/>
</dbReference>
<dbReference type="EMBL" id="JBAFSM010000057">
    <property type="protein sequence ID" value="MEG3439712.1"/>
    <property type="molecule type" value="Genomic_DNA"/>
</dbReference>
<evidence type="ECO:0000256" key="8">
    <source>
        <dbReference type="SAM" id="Coils"/>
    </source>
</evidence>
<dbReference type="InterPro" id="IPR052162">
    <property type="entry name" value="Sensor_kinase/Photoreceptor"/>
</dbReference>
<dbReference type="SMART" id="SM00388">
    <property type="entry name" value="HisKA"/>
    <property type="match status" value="1"/>
</dbReference>
<gene>
    <name evidence="13" type="ORF">V0288_21470</name>
</gene>
<feature type="domain" description="PAC" evidence="12">
    <location>
        <begin position="527"/>
        <end position="580"/>
    </location>
</feature>
<feature type="domain" description="PAS" evidence="11">
    <location>
        <begin position="448"/>
        <end position="525"/>
    </location>
</feature>
<dbReference type="InterPro" id="IPR013655">
    <property type="entry name" value="PAS_fold_3"/>
</dbReference>
<feature type="domain" description="Histidine kinase" evidence="9">
    <location>
        <begin position="736"/>
        <end position="944"/>
    </location>
</feature>
<evidence type="ECO:0000256" key="5">
    <source>
        <dbReference type="ARBA" id="ARBA00022777"/>
    </source>
</evidence>
<dbReference type="Pfam" id="PF13426">
    <property type="entry name" value="PAS_9"/>
    <property type="match status" value="1"/>
</dbReference>
<dbReference type="SUPFAM" id="SSF55874">
    <property type="entry name" value="ATPase domain of HSP90 chaperone/DNA topoisomerase II/histidine kinase"/>
    <property type="match status" value="1"/>
</dbReference>
<feature type="domain" description="Response regulatory" evidence="10">
    <location>
        <begin position="25"/>
        <end position="144"/>
    </location>
</feature>
<dbReference type="Pfam" id="PF00072">
    <property type="entry name" value="Response_reg"/>
    <property type="match status" value="1"/>
</dbReference>
<dbReference type="PANTHER" id="PTHR43304:SF1">
    <property type="entry name" value="PAC DOMAIN-CONTAINING PROTEIN"/>
    <property type="match status" value="1"/>
</dbReference>
<dbReference type="InterPro" id="IPR035965">
    <property type="entry name" value="PAS-like_dom_sf"/>
</dbReference>
<evidence type="ECO:0000256" key="1">
    <source>
        <dbReference type="ARBA" id="ARBA00000085"/>
    </source>
</evidence>
<dbReference type="Proteomes" id="UP001328733">
    <property type="component" value="Unassembled WGS sequence"/>
</dbReference>
<organism evidence="13 14">
    <name type="scientific">Pannus brasiliensis CCIBt3594</name>
    <dbReference type="NCBI Taxonomy" id="1427578"/>
    <lineage>
        <taxon>Bacteria</taxon>
        <taxon>Bacillati</taxon>
        <taxon>Cyanobacteriota</taxon>
        <taxon>Cyanophyceae</taxon>
        <taxon>Oscillatoriophycideae</taxon>
        <taxon>Chroococcales</taxon>
        <taxon>Microcystaceae</taxon>
        <taxon>Pannus</taxon>
    </lineage>
</organism>
<dbReference type="PROSITE" id="PS50109">
    <property type="entry name" value="HIS_KIN"/>
    <property type="match status" value="1"/>
</dbReference>
<dbReference type="PROSITE" id="PS50112">
    <property type="entry name" value="PAS"/>
    <property type="match status" value="2"/>
</dbReference>
<dbReference type="PROSITE" id="PS50110">
    <property type="entry name" value="RESPONSE_REGULATORY"/>
    <property type="match status" value="1"/>
</dbReference>
<dbReference type="InterPro" id="IPR036097">
    <property type="entry name" value="HisK_dim/P_sf"/>
</dbReference>